<dbReference type="InterPro" id="IPR007560">
    <property type="entry name" value="Restrct_endonuc_IV_Mrr"/>
</dbReference>
<comment type="caution">
    <text evidence="3">The sequence shown here is derived from an EMBL/GenBank/DDBJ whole genome shotgun (WGS) entry which is preliminary data.</text>
</comment>
<dbReference type="InterPro" id="IPR011335">
    <property type="entry name" value="Restrct_endonuc-II-like"/>
</dbReference>
<evidence type="ECO:0000313" key="4">
    <source>
        <dbReference type="Proteomes" id="UP000292695"/>
    </source>
</evidence>
<feature type="domain" description="Restriction endonuclease type IV Mrr" evidence="2">
    <location>
        <begin position="75"/>
        <end position="180"/>
    </location>
</feature>
<dbReference type="OrthoDB" id="3964845at2"/>
<dbReference type="InterPro" id="IPR011856">
    <property type="entry name" value="tRNA_endonuc-like_dom_sf"/>
</dbReference>
<evidence type="ECO:0000259" key="2">
    <source>
        <dbReference type="Pfam" id="PF04471"/>
    </source>
</evidence>
<dbReference type="AlphaFoldDB" id="A0A4R0I0W3"/>
<dbReference type="SUPFAM" id="SSF52980">
    <property type="entry name" value="Restriction endonuclease-like"/>
    <property type="match status" value="1"/>
</dbReference>
<dbReference type="GO" id="GO:0003677">
    <property type="term" value="F:DNA binding"/>
    <property type="evidence" value="ECO:0007669"/>
    <property type="project" value="InterPro"/>
</dbReference>
<dbReference type="Gene3D" id="3.40.1350.10">
    <property type="match status" value="1"/>
</dbReference>
<evidence type="ECO:0000313" key="3">
    <source>
        <dbReference type="EMBL" id="TCC18681.1"/>
    </source>
</evidence>
<sequence length="543" mass="60112">MILGRTVVDSPRRHRSTTLRIGSQAPACRLLTHRRKWRATSPGGASVRDDGAMMSESLRTRLDELEKVSSPARRGQRLEGVVAELFRQLHFEVRLNPGAARPRQTDVLASKAGEAYLIECKWRSDKATVDDIDSLRSRLRRTDRGVVGILVSFNGFSGSVLFDVEHHREQPVLLISGDELRLAADRRENLSDLLWRKKEALSTDGRVIVDEPLIKRRKTNRPIIKLPSAKESFLMANGAASSVVSCGGSLTTMLFAQYLADIDWVPAAGHGVTLDVTPAARNERELLGLLTMLANLGWVTSSASWSISQSTMSWHGIGPDAFAAELLRWKERARTPGAHHSEEISYFDRCDGGFYTLTANMAASRSRTTIAPSLSFQLQGIPLDTGPLLQLCRSAGIHHGVYFRPRDERSVRRHRGAAPLATDVNPICLIISPASGPQLKFDHWVTGMVIANPFHQVKGPSLPMDIPAQIGESEQLVCSLAHHHPNDGRQLAYHLDHIEDTSTSNAIVIRPVVDWTEPDRPAQDDVPPRLQDEPRSTDRRASS</sequence>
<dbReference type="EMBL" id="SJKA01000024">
    <property type="protein sequence ID" value="TCC18681.1"/>
    <property type="molecule type" value="Genomic_DNA"/>
</dbReference>
<dbReference type="GO" id="GO:0009307">
    <property type="term" value="P:DNA restriction-modification system"/>
    <property type="evidence" value="ECO:0007669"/>
    <property type="project" value="InterPro"/>
</dbReference>
<proteinExistence type="predicted"/>
<gene>
    <name evidence="3" type="ORF">E0H50_38865</name>
</gene>
<accession>A0A4R0I0W3</accession>
<protein>
    <submittedName>
        <fullName evidence="3">Restriction endonuclease</fullName>
    </submittedName>
</protein>
<organism evidence="3 4">
    <name type="scientific">Kribbella sindirgiensis</name>
    <dbReference type="NCBI Taxonomy" id="1124744"/>
    <lineage>
        <taxon>Bacteria</taxon>
        <taxon>Bacillati</taxon>
        <taxon>Actinomycetota</taxon>
        <taxon>Actinomycetes</taxon>
        <taxon>Propionibacteriales</taxon>
        <taxon>Kribbellaceae</taxon>
        <taxon>Kribbella</taxon>
    </lineage>
</organism>
<feature type="region of interest" description="Disordered" evidence="1">
    <location>
        <begin position="517"/>
        <end position="543"/>
    </location>
</feature>
<dbReference type="Proteomes" id="UP000292695">
    <property type="component" value="Unassembled WGS sequence"/>
</dbReference>
<keyword evidence="4" id="KW-1185">Reference proteome</keyword>
<reference evidence="3 4" key="1">
    <citation type="submission" date="2019-02" db="EMBL/GenBank/DDBJ databases">
        <title>Kribbella capetownensis sp. nov. and Kribbella speibonae sp. nov., isolated from soil.</title>
        <authorList>
            <person name="Curtis S.M."/>
            <person name="Norton I."/>
            <person name="Everest G.J."/>
            <person name="Meyers P.R."/>
        </authorList>
    </citation>
    <scope>NUCLEOTIDE SEQUENCE [LARGE SCALE GENOMIC DNA]</scope>
    <source>
        <strain evidence="3 4">DSM 27082</strain>
    </source>
</reference>
<keyword evidence="3" id="KW-0540">Nuclease</keyword>
<name>A0A4R0I0W3_9ACTN</name>
<keyword evidence="3" id="KW-0255">Endonuclease</keyword>
<dbReference type="GO" id="GO:0004519">
    <property type="term" value="F:endonuclease activity"/>
    <property type="evidence" value="ECO:0007669"/>
    <property type="project" value="UniProtKB-KW"/>
</dbReference>
<dbReference type="Pfam" id="PF04471">
    <property type="entry name" value="Mrr_cat"/>
    <property type="match status" value="1"/>
</dbReference>
<evidence type="ECO:0000256" key="1">
    <source>
        <dbReference type="SAM" id="MobiDB-lite"/>
    </source>
</evidence>
<keyword evidence="3" id="KW-0378">Hydrolase</keyword>